<dbReference type="AlphaFoldDB" id="F4ZG24"/>
<keyword evidence="2" id="KW-0812">Transmembrane</keyword>
<evidence type="ECO:0000313" key="3">
    <source>
        <dbReference type="EMBL" id="AEC14257.1"/>
    </source>
</evidence>
<accession>F4ZG24</accession>
<proteinExistence type="predicted"/>
<organism evidence="3">
    <name type="scientific">Utterbackia imbecillis</name>
    <name type="common">paper pondshell</name>
    <dbReference type="NCBI Taxonomy" id="52383"/>
    <lineage>
        <taxon>Eukaryota</taxon>
        <taxon>Metazoa</taxon>
        <taxon>Spiralia</taxon>
        <taxon>Lophotrochozoa</taxon>
        <taxon>Mollusca</taxon>
        <taxon>Bivalvia</taxon>
        <taxon>Autobranchia</taxon>
        <taxon>Heteroconchia</taxon>
        <taxon>Palaeoheterodonta</taxon>
        <taxon>Unionida</taxon>
        <taxon>Unionoidea</taxon>
        <taxon>Unionidae</taxon>
        <taxon>Anodontinae</taxon>
        <taxon>Utterbackia</taxon>
    </lineage>
</organism>
<gene>
    <name evidence="3" type="primary">h-orf</name>
</gene>
<feature type="transmembrane region" description="Helical" evidence="2">
    <location>
        <begin position="45"/>
        <end position="69"/>
    </location>
</feature>
<dbReference type="EMBL" id="HM849598">
    <property type="protein sequence ID" value="AEC14257.1"/>
    <property type="molecule type" value="Genomic_DNA"/>
</dbReference>
<reference evidence="3" key="1">
    <citation type="journal article" date="2011" name="Mol. Biol. Evol.">
        <title>Novel protein genes in animal mtDNA: a new sex determination system in freshwater mussels (Bivalvia: Unionoida)?</title>
        <authorList>
            <person name="Breton S."/>
            <person name="Stewart D.T."/>
            <person name="Shepardson S."/>
            <person name="Trdan R.J."/>
            <person name="Bogan A.E."/>
            <person name="Chapman E.G."/>
            <person name="Ruminas A.J."/>
            <person name="Piontkivska H."/>
            <person name="Hoeh W.R."/>
        </authorList>
    </citation>
    <scope>NUCLEOTIDE SEQUENCE</scope>
    <source>
        <strain evidence="3">19DRLn8-86</strain>
    </source>
</reference>
<feature type="compositionally biased region" description="Low complexity" evidence="1">
    <location>
        <begin position="107"/>
        <end position="156"/>
    </location>
</feature>
<feature type="compositionally biased region" description="Low complexity" evidence="1">
    <location>
        <begin position="163"/>
        <end position="185"/>
    </location>
</feature>
<name>F4ZG24_9BIVA</name>
<evidence type="ECO:0000256" key="2">
    <source>
        <dbReference type="SAM" id="Phobius"/>
    </source>
</evidence>
<keyword evidence="3" id="KW-0496">Mitochondrion</keyword>
<keyword evidence="2" id="KW-1133">Transmembrane helix</keyword>
<feature type="compositionally biased region" description="Polar residues" evidence="1">
    <location>
        <begin position="186"/>
        <end position="204"/>
    </location>
</feature>
<geneLocation type="mitochondrion" evidence="3"/>
<keyword evidence="2" id="KW-0472">Membrane</keyword>
<evidence type="ECO:0000256" key="1">
    <source>
        <dbReference type="SAM" id="MobiDB-lite"/>
    </source>
</evidence>
<feature type="region of interest" description="Disordered" evidence="1">
    <location>
        <begin position="107"/>
        <end position="229"/>
    </location>
</feature>
<protein>
    <submittedName>
        <fullName evidence="3">H-orf protein</fullName>
    </submittedName>
</protein>
<sequence length="248" mass="27380">MFLIKCMRTLTFHVKSALLHLVISFNKFSNYSNMRKAIMNFLFKLYCLISFTSIISILLIVACFLPILFLYSLEYLLILLDQFLIQNLYFMEVYAISPQTSAETMAQTSAEASAQTSAEASAQTSAETSAEASAQTSAETSAEASAQTSAEASAETSTKDHPVISPHISASDSSVISSHTSTVNHQSPHTSISDSSVNYPQTSAEEFPTPHFNPENRPSGTGDHDTGMYPVRRSRAVMNLAQYYNRRW</sequence>